<dbReference type="AlphaFoldDB" id="A0A418NWP2"/>
<dbReference type="Proteomes" id="UP000286576">
    <property type="component" value="Unassembled WGS sequence"/>
</dbReference>
<evidence type="ECO:0000259" key="1">
    <source>
        <dbReference type="Pfam" id="PF03358"/>
    </source>
</evidence>
<accession>A0A418NWP2</accession>
<reference evidence="2 3" key="1">
    <citation type="submission" date="2018-08" db="EMBL/GenBank/DDBJ databases">
        <title>Erythrobacter zhengii sp.nov., a bacterium isolated from deep-sea sediment.</title>
        <authorList>
            <person name="Fang C."/>
            <person name="Wu Y.-H."/>
            <person name="Sun C."/>
            <person name="Wang H."/>
            <person name="Cheng H."/>
            <person name="Meng F.-X."/>
            <person name="Wang C.-S."/>
            <person name="Xu X.-W."/>
        </authorList>
    </citation>
    <scope>NUCLEOTIDE SEQUENCE [LARGE SCALE GENOMIC DNA]</scope>
    <source>
        <strain evidence="2 3">V18</strain>
    </source>
</reference>
<dbReference type="InterPro" id="IPR029039">
    <property type="entry name" value="Flavoprotein-like_sf"/>
</dbReference>
<feature type="domain" description="NADPH-dependent FMN reductase-like" evidence="1">
    <location>
        <begin position="24"/>
        <end position="169"/>
    </location>
</feature>
<dbReference type="Pfam" id="PF03358">
    <property type="entry name" value="FMN_red"/>
    <property type="match status" value="1"/>
</dbReference>
<dbReference type="RefSeq" id="WP_119584274.1">
    <property type="nucleotide sequence ID" value="NZ_CAWODQ010000001.1"/>
</dbReference>
<dbReference type="Gene3D" id="3.40.50.360">
    <property type="match status" value="1"/>
</dbReference>
<protein>
    <submittedName>
        <fullName evidence="2">Flavodoxin family protein</fullName>
    </submittedName>
</protein>
<dbReference type="SUPFAM" id="SSF52218">
    <property type="entry name" value="Flavoproteins"/>
    <property type="match status" value="1"/>
</dbReference>
<keyword evidence="3" id="KW-1185">Reference proteome</keyword>
<sequence>MALSTRQQEICDTCETDFSDLKAVIFNATLKPPEQDSHTDTLLDVVEEIFTSQSVAVKRHRLSAYRLAPGVYPDMTEHGWPHDDWPKLSPDVFDADIVILGTPIWLGEKSSIAQSFIEKLYAHSGETNEQGQYAFYGKVGGCVVTGNEDGIKHVGSGVLYALQHVGFTIPPQADCGWIGEAGPGPSYGDEQDDGSRAGFDNEFTQRNTTFMAFNLLHAARMLKDNGGYPACGNVKDDLGDGNKPGWPNPEHR</sequence>
<evidence type="ECO:0000313" key="2">
    <source>
        <dbReference type="EMBL" id="RIV88995.1"/>
    </source>
</evidence>
<dbReference type="EMBL" id="QXFL01000001">
    <property type="protein sequence ID" value="RIV88995.1"/>
    <property type="molecule type" value="Genomic_DNA"/>
</dbReference>
<evidence type="ECO:0000313" key="3">
    <source>
        <dbReference type="Proteomes" id="UP000286576"/>
    </source>
</evidence>
<comment type="caution">
    <text evidence="2">The sequence shown here is derived from an EMBL/GenBank/DDBJ whole genome shotgun (WGS) entry which is preliminary data.</text>
</comment>
<dbReference type="GO" id="GO:0016491">
    <property type="term" value="F:oxidoreductase activity"/>
    <property type="evidence" value="ECO:0007669"/>
    <property type="project" value="InterPro"/>
</dbReference>
<organism evidence="2 3">
    <name type="scientific">Aurantiacibacter zhengii</name>
    <dbReference type="NCBI Taxonomy" id="2307003"/>
    <lineage>
        <taxon>Bacteria</taxon>
        <taxon>Pseudomonadati</taxon>
        <taxon>Pseudomonadota</taxon>
        <taxon>Alphaproteobacteria</taxon>
        <taxon>Sphingomonadales</taxon>
        <taxon>Erythrobacteraceae</taxon>
        <taxon>Aurantiacibacter</taxon>
    </lineage>
</organism>
<name>A0A418NWP2_9SPHN</name>
<proteinExistence type="predicted"/>
<gene>
    <name evidence="2" type="ORF">D2V07_01650</name>
</gene>
<dbReference type="InterPro" id="IPR005025">
    <property type="entry name" value="FMN_Rdtase-like_dom"/>
</dbReference>
<dbReference type="OrthoDB" id="8853249at2"/>